<feature type="active site" evidence="1">
    <location>
        <position position="106"/>
    </location>
</feature>
<comment type="caution">
    <text evidence="4">The sequence shown here is derived from an EMBL/GenBank/DDBJ whole genome shotgun (WGS) entry which is preliminary data.</text>
</comment>
<dbReference type="PIRSF" id="PIRSF001522">
    <property type="entry name" value="Peptidase_A26"/>
    <property type="match status" value="1"/>
</dbReference>
<dbReference type="InterPro" id="IPR053724">
    <property type="entry name" value="OMP_A26_sf"/>
</dbReference>
<dbReference type="Proteomes" id="UP000885283">
    <property type="component" value="Unassembled WGS sequence"/>
</dbReference>
<dbReference type="InterPro" id="IPR000036">
    <property type="entry name" value="Peptidase_A26_omptin"/>
</dbReference>
<dbReference type="Pfam" id="PF01278">
    <property type="entry name" value="Omptin"/>
    <property type="match status" value="1"/>
</dbReference>
<proteinExistence type="predicted"/>
<gene>
    <name evidence="4" type="ORF">KO51_20470</name>
</gene>
<organism evidence="4">
    <name type="scientific">Salmonella enterica</name>
    <name type="common">Salmonella choleraesuis</name>
    <dbReference type="NCBI Taxonomy" id="28901"/>
    <lineage>
        <taxon>Bacteria</taxon>
        <taxon>Pseudomonadati</taxon>
        <taxon>Pseudomonadota</taxon>
        <taxon>Gammaproteobacteria</taxon>
        <taxon>Enterobacterales</taxon>
        <taxon>Enterobacteriaceae</taxon>
        <taxon>Salmonella</taxon>
    </lineage>
</organism>
<feature type="chain" id="PRO_5030090674" evidence="3">
    <location>
        <begin position="23"/>
        <end position="311"/>
    </location>
</feature>
<feature type="compositionally biased region" description="Low complexity" evidence="2">
    <location>
        <begin position="96"/>
        <end position="105"/>
    </location>
</feature>
<dbReference type="GO" id="GO:0009279">
    <property type="term" value="C:cell outer membrane"/>
    <property type="evidence" value="ECO:0007669"/>
    <property type="project" value="InterPro"/>
</dbReference>
<dbReference type="EMBL" id="RSMR01000027">
    <property type="protein sequence ID" value="MIK93833.1"/>
    <property type="molecule type" value="Genomic_DNA"/>
</dbReference>
<feature type="active site" evidence="1">
    <location>
        <position position="228"/>
    </location>
</feature>
<dbReference type="PRINTS" id="PR00482">
    <property type="entry name" value="OMPTIN"/>
</dbReference>
<evidence type="ECO:0000256" key="3">
    <source>
        <dbReference type="SAM" id="SignalP"/>
    </source>
</evidence>
<keyword evidence="4" id="KW-0378">Hydrolase</keyword>
<keyword evidence="4" id="KW-0645">Protease</keyword>
<sequence>MGKFNRVSLATILAVFSVQVFADDNSWFTPENISAGLSTGFLSGEARERVYEPAEGGRKISQLDWKYNHAPVIKGSLNWDVMPRFTVGMSGWTTLSGSGGSMTDSDWLDPEQKEKTDYSRHPDTKLNYANQFDISLTGWILNEPDYRAGLAVGYQQSTFSWTSKGGSYLYDNGTDTGSFLPGQSVIGYSQTFKLPWIGIAGTYRFRDFELNGLFKYSNQGKVTDNDEHYLRDTTFRDRATGQKFYSLSADAGYYITDKAKVFVDVAWSRMLNVKGDITENDYGENTKTRYKDSSGTEHSNYMVTGGIQYRF</sequence>
<reference evidence="4" key="1">
    <citation type="submission" date="2018-08" db="EMBL/GenBank/DDBJ databases">
        <authorList>
            <consortium name="GenomeTrakr network: Whole genome sequencing for foodborne pathogen traceback"/>
        </authorList>
    </citation>
    <scope>NUCLEOTIDE SEQUENCE [LARGE SCALE GENOMIC DNA]</scope>
    <source>
        <strain evidence="4">FLUFL-1338</strain>
    </source>
</reference>
<dbReference type="AlphaFoldDB" id="A0A402Q8S9"/>
<protein>
    <submittedName>
        <fullName evidence="4">Omptin family outer membrane protease</fullName>
    </submittedName>
</protein>
<feature type="compositionally biased region" description="Basic and acidic residues" evidence="2">
    <location>
        <begin position="110"/>
        <end position="120"/>
    </location>
</feature>
<dbReference type="SUPFAM" id="SSF69917">
    <property type="entry name" value="OMPT-like"/>
    <property type="match status" value="1"/>
</dbReference>
<dbReference type="GO" id="GO:0006508">
    <property type="term" value="P:proteolysis"/>
    <property type="evidence" value="ECO:0007669"/>
    <property type="project" value="UniProtKB-KW"/>
</dbReference>
<evidence type="ECO:0000256" key="2">
    <source>
        <dbReference type="SAM" id="MobiDB-lite"/>
    </source>
</evidence>
<dbReference type="InterPro" id="IPR020080">
    <property type="entry name" value="OM_adhesin/peptidase_omptin"/>
</dbReference>
<feature type="active site" evidence="1">
    <location>
        <position position="104"/>
    </location>
</feature>
<dbReference type="Gene3D" id="2.40.128.90">
    <property type="entry name" value="OMPT-like"/>
    <property type="match status" value="1"/>
</dbReference>
<feature type="active site" evidence="1">
    <location>
        <position position="226"/>
    </location>
</feature>
<feature type="region of interest" description="Disordered" evidence="2">
    <location>
        <begin position="96"/>
        <end position="120"/>
    </location>
</feature>
<evidence type="ECO:0000256" key="1">
    <source>
        <dbReference type="PIRSR" id="PIRSR001522-1"/>
    </source>
</evidence>
<accession>A0A402Q8S9</accession>
<keyword evidence="3" id="KW-0732">Signal</keyword>
<evidence type="ECO:0000313" key="4">
    <source>
        <dbReference type="EMBL" id="MIK93833.1"/>
    </source>
</evidence>
<name>A0A402Q8S9_SALER</name>
<dbReference type="GO" id="GO:0004190">
    <property type="term" value="F:aspartic-type endopeptidase activity"/>
    <property type="evidence" value="ECO:0007669"/>
    <property type="project" value="InterPro"/>
</dbReference>
<feature type="signal peptide" evidence="3">
    <location>
        <begin position="1"/>
        <end position="22"/>
    </location>
</feature>